<evidence type="ECO:0000256" key="4">
    <source>
        <dbReference type="ARBA" id="ARBA00022475"/>
    </source>
</evidence>
<evidence type="ECO:0000256" key="9">
    <source>
        <dbReference type="ARBA" id="ARBA00023136"/>
    </source>
</evidence>
<feature type="transmembrane region" description="Helical" evidence="11">
    <location>
        <begin position="171"/>
        <end position="193"/>
    </location>
</feature>
<keyword evidence="6" id="KW-0845">Vitamin A</keyword>
<dbReference type="Proteomes" id="UP000694865">
    <property type="component" value="Unplaced"/>
</dbReference>
<feature type="transmembrane region" description="Helical" evidence="11">
    <location>
        <begin position="246"/>
        <end position="270"/>
    </location>
</feature>
<feature type="non-terminal residue" evidence="13">
    <location>
        <position position="358"/>
    </location>
</feature>
<evidence type="ECO:0000256" key="8">
    <source>
        <dbReference type="ARBA" id="ARBA00023072"/>
    </source>
</evidence>
<feature type="transmembrane region" description="Helical" evidence="11">
    <location>
        <begin position="102"/>
        <end position="125"/>
    </location>
</feature>
<accession>A0ABM0M137</accession>
<evidence type="ECO:0000256" key="5">
    <source>
        <dbReference type="ARBA" id="ARBA00022692"/>
    </source>
</evidence>
<evidence type="ECO:0000256" key="3">
    <source>
        <dbReference type="ARBA" id="ARBA00022448"/>
    </source>
</evidence>
<evidence type="ECO:0000256" key="11">
    <source>
        <dbReference type="SAM" id="Phobius"/>
    </source>
</evidence>
<dbReference type="Pfam" id="PF14752">
    <property type="entry name" value="RBP_receptor"/>
    <property type="match status" value="2"/>
</dbReference>
<feature type="transmembrane region" description="Helical" evidence="11">
    <location>
        <begin position="24"/>
        <end position="40"/>
    </location>
</feature>
<keyword evidence="7 11" id="KW-1133">Transmembrane helix</keyword>
<protein>
    <recommendedName>
        <fullName evidence="2">Receptor for retinol uptake STRA6</fullName>
    </recommendedName>
</protein>
<evidence type="ECO:0000256" key="2">
    <source>
        <dbReference type="ARBA" id="ARBA00014411"/>
    </source>
</evidence>
<feature type="transmembrane region" description="Helical" evidence="11">
    <location>
        <begin position="282"/>
        <end position="304"/>
    </location>
</feature>
<evidence type="ECO:0000256" key="6">
    <source>
        <dbReference type="ARBA" id="ARBA00022893"/>
    </source>
</evidence>
<evidence type="ECO:0000313" key="12">
    <source>
        <dbReference type="Proteomes" id="UP000694865"/>
    </source>
</evidence>
<organism evidence="12 13">
    <name type="scientific">Saccoglossus kowalevskii</name>
    <name type="common">Acorn worm</name>
    <dbReference type="NCBI Taxonomy" id="10224"/>
    <lineage>
        <taxon>Eukaryota</taxon>
        <taxon>Metazoa</taxon>
        <taxon>Hemichordata</taxon>
        <taxon>Enteropneusta</taxon>
        <taxon>Harrimaniidae</taxon>
        <taxon>Saccoglossus</taxon>
    </lineage>
</organism>
<feature type="transmembrane region" description="Helical" evidence="11">
    <location>
        <begin position="71"/>
        <end position="90"/>
    </location>
</feature>
<proteinExistence type="predicted"/>
<comment type="subcellular location">
    <subcellularLocation>
        <location evidence="1">Cell membrane</location>
        <topology evidence="1">Multi-pass membrane protein</topology>
    </subcellularLocation>
</comment>
<reference evidence="13" key="1">
    <citation type="submission" date="2025-08" db="UniProtKB">
        <authorList>
            <consortium name="RefSeq"/>
        </authorList>
    </citation>
    <scope>IDENTIFICATION</scope>
    <source>
        <tissue evidence="13">Testes</tissue>
    </source>
</reference>
<dbReference type="InterPro" id="IPR026612">
    <property type="entry name" value="STRA6-like"/>
</dbReference>
<evidence type="ECO:0000256" key="7">
    <source>
        <dbReference type="ARBA" id="ARBA00022989"/>
    </source>
</evidence>
<keyword evidence="10" id="KW-0675">Receptor</keyword>
<keyword evidence="3" id="KW-0813">Transport</keyword>
<dbReference type="PANTHER" id="PTHR21444">
    <property type="entry name" value="COILED-COIL DOMAIN-CONTAINING PROTEIN 180"/>
    <property type="match status" value="1"/>
</dbReference>
<gene>
    <name evidence="13" type="primary">LOC102806941</name>
</gene>
<keyword evidence="4" id="KW-1003">Cell membrane</keyword>
<dbReference type="RefSeq" id="XP_006813728.1">
    <property type="nucleotide sequence ID" value="XM_006813665.1"/>
</dbReference>
<keyword evidence="9 11" id="KW-0472">Membrane</keyword>
<name>A0ABM0M137_SACKO</name>
<keyword evidence="8" id="KW-0683">Retinol-binding</keyword>
<keyword evidence="5 11" id="KW-0812">Transmembrane</keyword>
<feature type="transmembrane region" description="Helical" evidence="11">
    <location>
        <begin position="132"/>
        <end position="151"/>
    </location>
</feature>
<dbReference type="GeneID" id="102806941"/>
<keyword evidence="12" id="KW-1185">Reference proteome</keyword>
<evidence type="ECO:0000313" key="13">
    <source>
        <dbReference type="RefSeq" id="XP_006813728.1"/>
    </source>
</evidence>
<sequence>MDGLDTSIPVPDAKCQRALTKFDIALNVVSIILMVALSFLQKRKFLKMDICHGRPGVIYPVNLLDDRTCRFTYAAAFGLASASIFKYLVGEGDPFGVKDVPSYLKALWLIVVVTFTGSAYYPLFVSITLESVVTYIIGTIYSWIFLIRTILDVFLCNKESETSGVMTAAQLPVLTCALYLSIRFPIVLVKYILQYRHTRDMEIDCANLGTLVSVNGKHCAYYLVSKRTKNRHPRTLPKGFKYSTRMISTIVVSIIVIYEFLVLGIWFTILLTDAFFPDGEDLNIKACAISSLVLAFIVSICVMLHMLQKYRDNTLAVCRGDHSLIPSVDGQSMFLFSPAMRVVSGSRYIGFQVAYMAW</sequence>
<evidence type="ECO:0000256" key="1">
    <source>
        <dbReference type="ARBA" id="ARBA00004651"/>
    </source>
</evidence>
<evidence type="ECO:0000256" key="10">
    <source>
        <dbReference type="ARBA" id="ARBA00023170"/>
    </source>
</evidence>
<dbReference type="PANTHER" id="PTHR21444:SF16">
    <property type="entry name" value="RECEPTOR FOR RETINOL UPTAKE STRA6"/>
    <property type="match status" value="1"/>
</dbReference>